<accession>A0AAW7Q4S0</accession>
<dbReference type="GO" id="GO:0006099">
    <property type="term" value="P:tricarboxylic acid cycle"/>
    <property type="evidence" value="ECO:0007669"/>
    <property type="project" value="UniProtKB-KW"/>
</dbReference>
<keyword evidence="8 11" id="KW-0560">Oxidoreductase</keyword>
<comment type="catalytic activity">
    <reaction evidence="9">
        <text>D-threo-isocitrate + NADP(+) = 2-oxoglutarate + CO2 + NADPH</text>
        <dbReference type="Rhea" id="RHEA:19629"/>
        <dbReference type="ChEBI" id="CHEBI:15562"/>
        <dbReference type="ChEBI" id="CHEBI:16526"/>
        <dbReference type="ChEBI" id="CHEBI:16810"/>
        <dbReference type="ChEBI" id="CHEBI:57783"/>
        <dbReference type="ChEBI" id="CHEBI:58349"/>
        <dbReference type="EC" id="1.1.1.42"/>
    </reaction>
</comment>
<keyword evidence="5" id="KW-0479">Metal-binding</keyword>
<sequence>ASMPAMIKGGGKMWNKEDKEEDTLAMIPDRCYATTYQVVIEDCKKHGALDPKTMGSVPNVGLMAQKAEEYGSHDKTFQAKADGKIVVTNKAGETVFSFDVDNGDIFRMCQTKDEPIKDWVKLAVNRAKLSGTPAVFWLDKNRGHDAQMIAKVEKYLKDYDLIGLEISIMAPDDAIQYSLDRMRKGLDTISVTGNVFRDYNTDLFPILELGTSAKMLSIVPLMQGGGLFETGAGGSAPKHVQQFQEEGYLRWDSLGEFMALAASLEHLANTQGNKKAQVLADTLDKATGTFLINDKSPARKIGSIDNRGSHFYLAMYWAQELAAQNVDAELKAEFTPIAKAMTENEEKIVKELTECQGKAVDMGGYYLPDDAKTSAAMRPSATLNSIIG</sequence>
<evidence type="ECO:0000256" key="9">
    <source>
        <dbReference type="ARBA" id="ARBA00023554"/>
    </source>
</evidence>
<dbReference type="GO" id="GO:0004450">
    <property type="term" value="F:isocitrate dehydrogenase (NADP+) activity"/>
    <property type="evidence" value="ECO:0007669"/>
    <property type="project" value="UniProtKB-EC"/>
</dbReference>
<dbReference type="GO" id="GO:0046872">
    <property type="term" value="F:metal ion binding"/>
    <property type="evidence" value="ECO:0007669"/>
    <property type="project" value="UniProtKB-KW"/>
</dbReference>
<dbReference type="Pfam" id="PF03971">
    <property type="entry name" value="IDH"/>
    <property type="match status" value="1"/>
</dbReference>
<dbReference type="AlphaFoldDB" id="A0AAW7Q4S0"/>
<comment type="caution">
    <text evidence="11">The sequence shown here is derived from an EMBL/GenBank/DDBJ whole genome shotgun (WGS) entry which is preliminary data.</text>
</comment>
<dbReference type="Gene3D" id="3.40.718.10">
    <property type="entry name" value="Isopropylmalate Dehydrogenase"/>
    <property type="match status" value="1"/>
</dbReference>
<organism evidence="11 12">
    <name type="scientific">Aliarcobacter butzleri</name>
    <dbReference type="NCBI Taxonomy" id="28197"/>
    <lineage>
        <taxon>Bacteria</taxon>
        <taxon>Pseudomonadati</taxon>
        <taxon>Campylobacterota</taxon>
        <taxon>Epsilonproteobacteria</taxon>
        <taxon>Campylobacterales</taxon>
        <taxon>Arcobacteraceae</taxon>
        <taxon>Aliarcobacter</taxon>
    </lineage>
</organism>
<reference evidence="11" key="1">
    <citation type="journal article" date="2023" name="Microorganisms">
        <title>Genomic Characterization of Arcobacter butzleri Strains Isolated from Various Sources in Lithuania.</title>
        <authorList>
            <person name="Uljanovas D."/>
            <person name="Golz G."/>
            <person name="Fleischmann S."/>
            <person name="Kudirkiene E."/>
            <person name="Kasetiene N."/>
            <person name="Grineviciene A."/>
            <person name="Tamuleviciene E."/>
            <person name="Aksomaitiene J."/>
            <person name="Alter T."/>
            <person name="Malakauskas M."/>
        </authorList>
    </citation>
    <scope>NUCLEOTIDE SEQUENCE</scope>
    <source>
        <strain evidence="11">W48</strain>
    </source>
</reference>
<dbReference type="EC" id="1.1.1.42" evidence="2"/>
<evidence type="ECO:0000256" key="2">
    <source>
        <dbReference type="ARBA" id="ARBA00013013"/>
    </source>
</evidence>
<dbReference type="RefSeq" id="WP_301342802.1">
    <property type="nucleotide sequence ID" value="NZ_JAQJJC010000005.1"/>
</dbReference>
<comment type="cofactor">
    <cofactor evidence="1">
        <name>Mg(2+)</name>
        <dbReference type="ChEBI" id="CHEBI:18420"/>
    </cofactor>
</comment>
<proteinExistence type="inferred from homology"/>
<gene>
    <name evidence="11" type="ORF">PJV88_05220</name>
</gene>
<keyword evidence="3" id="KW-0329">Glyoxylate bypass</keyword>
<evidence type="ECO:0000256" key="5">
    <source>
        <dbReference type="ARBA" id="ARBA00022723"/>
    </source>
</evidence>
<evidence type="ECO:0000313" key="11">
    <source>
        <dbReference type="EMBL" id="MDN5114041.1"/>
    </source>
</evidence>
<dbReference type="SUPFAM" id="SSF53659">
    <property type="entry name" value="Isocitrate/Isopropylmalate dehydrogenase-like"/>
    <property type="match status" value="1"/>
</dbReference>
<evidence type="ECO:0000256" key="8">
    <source>
        <dbReference type="ARBA" id="ARBA00023002"/>
    </source>
</evidence>
<reference evidence="11" key="2">
    <citation type="submission" date="2023-01" db="EMBL/GenBank/DDBJ databases">
        <authorList>
            <person name="Uljanovas D."/>
        </authorList>
    </citation>
    <scope>NUCLEOTIDE SEQUENCE</scope>
    <source>
        <strain evidence="11">W48</strain>
    </source>
</reference>
<dbReference type="PANTHER" id="PTHR36999">
    <property type="entry name" value="ISOCITRATE DEHYDROGENASE [NADP]"/>
    <property type="match status" value="1"/>
</dbReference>
<evidence type="ECO:0000256" key="4">
    <source>
        <dbReference type="ARBA" id="ARBA00022532"/>
    </source>
</evidence>
<protein>
    <recommendedName>
        <fullName evidence="2">isocitrate dehydrogenase (NADP(+))</fullName>
        <ecNumber evidence="2">1.1.1.42</ecNumber>
    </recommendedName>
</protein>
<name>A0AAW7Q4S0_9BACT</name>
<evidence type="ECO:0000256" key="7">
    <source>
        <dbReference type="ARBA" id="ARBA00022857"/>
    </source>
</evidence>
<feature type="non-terminal residue" evidence="11">
    <location>
        <position position="1"/>
    </location>
</feature>
<dbReference type="InterPro" id="IPR004436">
    <property type="entry name" value="Isocitrate_DH_NADP_mono"/>
</dbReference>
<dbReference type="PANTHER" id="PTHR36999:SF1">
    <property type="entry name" value="ISOCITRATE DEHYDROGENASE (NADP(+))"/>
    <property type="match status" value="1"/>
</dbReference>
<dbReference type="Proteomes" id="UP001170713">
    <property type="component" value="Unassembled WGS sequence"/>
</dbReference>
<keyword evidence="7" id="KW-0521">NADP</keyword>
<keyword evidence="6" id="KW-0460">Magnesium</keyword>
<dbReference type="EMBL" id="JAQJJC010000005">
    <property type="protein sequence ID" value="MDN5114041.1"/>
    <property type="molecule type" value="Genomic_DNA"/>
</dbReference>
<comment type="similarity">
    <text evidence="10">Belongs to the monomeric-type IDH family.</text>
</comment>
<evidence type="ECO:0000313" key="12">
    <source>
        <dbReference type="Proteomes" id="UP001170713"/>
    </source>
</evidence>
<evidence type="ECO:0000256" key="10">
    <source>
        <dbReference type="ARBA" id="ARBA00046318"/>
    </source>
</evidence>
<evidence type="ECO:0000256" key="6">
    <source>
        <dbReference type="ARBA" id="ARBA00022842"/>
    </source>
</evidence>
<dbReference type="GO" id="GO:0006097">
    <property type="term" value="P:glyoxylate cycle"/>
    <property type="evidence" value="ECO:0007669"/>
    <property type="project" value="UniProtKB-KW"/>
</dbReference>
<evidence type="ECO:0000256" key="3">
    <source>
        <dbReference type="ARBA" id="ARBA00022435"/>
    </source>
</evidence>
<keyword evidence="4" id="KW-0816">Tricarboxylic acid cycle</keyword>
<evidence type="ECO:0000256" key="1">
    <source>
        <dbReference type="ARBA" id="ARBA00001946"/>
    </source>
</evidence>